<name>A0A1L9C1K8_9EURY</name>
<evidence type="ECO:0000313" key="1">
    <source>
        <dbReference type="EMBL" id="OJH48383.1"/>
    </source>
</evidence>
<organism evidence="1 2">
    <name type="scientific">Methanohalophilus portucalensis FDF-1</name>
    <dbReference type="NCBI Taxonomy" id="523843"/>
    <lineage>
        <taxon>Archaea</taxon>
        <taxon>Methanobacteriati</taxon>
        <taxon>Methanobacteriota</taxon>
        <taxon>Stenosarchaea group</taxon>
        <taxon>Methanomicrobia</taxon>
        <taxon>Methanosarcinales</taxon>
        <taxon>Methanosarcinaceae</taxon>
        <taxon>Methanohalophilus</taxon>
    </lineage>
</organism>
<gene>
    <name evidence="1" type="ORF">MPF_2109</name>
</gene>
<reference evidence="1 2" key="1">
    <citation type="submission" date="2014-12" db="EMBL/GenBank/DDBJ databases">
        <title>The genome sequence of Methanohalophilus portucalensis strain FDF1.</title>
        <authorList>
            <person name="Lai M.-C."/>
            <person name="Lai S.-J."/>
        </authorList>
    </citation>
    <scope>NUCLEOTIDE SEQUENCE [LARGE SCALE GENOMIC DNA]</scope>
    <source>
        <strain evidence="1 2">FDF-1</strain>
    </source>
</reference>
<dbReference type="Proteomes" id="UP000185713">
    <property type="component" value="Unassembled WGS sequence"/>
</dbReference>
<sequence length="35" mass="4268">MYPDNLKRRIDEMIHNGSECAKKTTSLDYDMWLYE</sequence>
<protein>
    <submittedName>
        <fullName evidence="1">Thioredoxin</fullName>
    </submittedName>
</protein>
<dbReference type="AlphaFoldDB" id="A0A1L9C1K8"/>
<comment type="caution">
    <text evidence="1">The sequence shown here is derived from an EMBL/GenBank/DDBJ whole genome shotgun (WGS) entry which is preliminary data.</text>
</comment>
<accession>A0A1L9C1K8</accession>
<proteinExistence type="predicted"/>
<dbReference type="EMBL" id="JWTK01000013">
    <property type="protein sequence ID" value="OJH48383.1"/>
    <property type="molecule type" value="Genomic_DNA"/>
</dbReference>
<evidence type="ECO:0000313" key="2">
    <source>
        <dbReference type="Proteomes" id="UP000185713"/>
    </source>
</evidence>